<comment type="caution">
    <text evidence="5">The sequence shown here is derived from an EMBL/GenBank/DDBJ whole genome shotgun (WGS) entry which is preliminary data.</text>
</comment>
<dbReference type="SMART" id="SM00267">
    <property type="entry name" value="GGDEF"/>
    <property type="match status" value="1"/>
</dbReference>
<evidence type="ECO:0000256" key="1">
    <source>
        <dbReference type="ARBA" id="ARBA00004167"/>
    </source>
</evidence>
<dbReference type="PROSITE" id="PS50887">
    <property type="entry name" value="GGDEF"/>
    <property type="match status" value="1"/>
</dbReference>
<dbReference type="InterPro" id="IPR041664">
    <property type="entry name" value="AAA_16"/>
</dbReference>
<dbReference type="Gene3D" id="3.30.450.40">
    <property type="match status" value="1"/>
</dbReference>
<dbReference type="Pfam" id="PF01590">
    <property type="entry name" value="GAF"/>
    <property type="match status" value="1"/>
</dbReference>
<comment type="subcellular location">
    <subcellularLocation>
        <location evidence="1">Membrane</location>
        <topology evidence="1">Single-pass membrane protein</topology>
    </subcellularLocation>
</comment>
<dbReference type="InterPro" id="IPR027417">
    <property type="entry name" value="P-loop_NTPase"/>
</dbReference>
<proteinExistence type="predicted"/>
<protein>
    <submittedName>
        <fullName evidence="5">Diguanylate cyclase</fullName>
        <ecNumber evidence="5">2.7.7.65</ecNumber>
    </submittedName>
</protein>
<dbReference type="RefSeq" id="WP_267567814.1">
    <property type="nucleotide sequence ID" value="NZ_JAPNTZ010000014.1"/>
</dbReference>
<dbReference type="EC" id="2.7.7.65" evidence="5"/>
<evidence type="ECO:0000313" key="5">
    <source>
        <dbReference type="EMBL" id="MCY1143289.1"/>
    </source>
</evidence>
<feature type="domain" description="GGDEF" evidence="4">
    <location>
        <begin position="1510"/>
        <end position="1645"/>
    </location>
</feature>
<dbReference type="NCBIfam" id="TIGR00254">
    <property type="entry name" value="GGDEF"/>
    <property type="match status" value="1"/>
</dbReference>
<dbReference type="InterPro" id="IPR000160">
    <property type="entry name" value="GGDEF_dom"/>
</dbReference>
<evidence type="ECO:0000259" key="3">
    <source>
        <dbReference type="PROSITE" id="PS50011"/>
    </source>
</evidence>
<evidence type="ECO:0000256" key="2">
    <source>
        <dbReference type="SAM" id="Coils"/>
    </source>
</evidence>
<dbReference type="InterPro" id="IPR029787">
    <property type="entry name" value="Nucleotide_cyclase"/>
</dbReference>
<dbReference type="Pfam" id="PF00069">
    <property type="entry name" value="Pkinase"/>
    <property type="match status" value="1"/>
</dbReference>
<dbReference type="SMART" id="SM00065">
    <property type="entry name" value="GAF"/>
    <property type="match status" value="1"/>
</dbReference>
<organism evidence="5 6">
    <name type="scientific">Paractinoplanes pyxinae</name>
    <dbReference type="NCBI Taxonomy" id="2997416"/>
    <lineage>
        <taxon>Bacteria</taxon>
        <taxon>Bacillati</taxon>
        <taxon>Actinomycetota</taxon>
        <taxon>Actinomycetes</taxon>
        <taxon>Micromonosporales</taxon>
        <taxon>Micromonosporaceae</taxon>
        <taxon>Paractinoplanes</taxon>
    </lineage>
</organism>
<dbReference type="CDD" id="cd01949">
    <property type="entry name" value="GGDEF"/>
    <property type="match status" value="1"/>
</dbReference>
<dbReference type="SUPFAM" id="SSF55781">
    <property type="entry name" value="GAF domain-like"/>
    <property type="match status" value="1"/>
</dbReference>
<sequence length="1649" mass="177435">MRRTVTMGVQSRAGQPRELSMAGSHHVVLSSSDRTLIKRIYLPDGETTVVWKEYLGPGGAARRRREHAVLLRLAGLPGVGRLSEWTHPDAELLTDEGGRTLAYAMAAHEIDLDAVPRLAHRLARVIAGLHARGVVHKDINPTNIVIDDSGRPVLLDFDVCSLFTEDQAAFGTLREIEGTLQYLPPEQTGRTGLPVDHRADLYALGATIYEVVAGHPPLPHDDDLQHLRDLLLRVPVPLSGVRAETPAMLSEIVAKLLEKEPGRRYQSAEGLAHDLARLRESPAATFPLGERDFPLRLTAPSVLIGRDAEVTTLRTAWEEAVLGGDRGLFVTGAAGTGKSALINALRRPVAARGGWFATGRADPARQGATAGPVLLALRRLGTLLLAEQPEALAALRASLLEALGPNAGLIAAAVPEFGDLLRGGADENPAGDADAGIRLRQAVVALLGTVADPRHPVLLALDDLQWADPTSIELLDAVLTEPGLQGVLVVGAFRPDEVDGDHPLSALAARRADRTVRLDDLPPDSCRELLREALRLPAAAAGELAGLLHRWTGGNPSDTLELVNALRRGGALTLGEDGWRWDEQRIREQAARSDVVGLLRDRIDSLPAESGRLLRLLALLGGKDVSAAVLARAAGLPLIGLQVPMYPLLEEELIVVSATPGDPDAPLLPMLRNERVRQAALAGLPDEERRRTRLTMARHLAAAAETAVHAAEQYLEAAGLVTEDGERRSMARLFAVAAERAAAAGNHQSAEGFAGAAVQPLGDDPDDTALVDALGRRHAALYQLGRLEDADAVYAEVARSKPDPVRLTAVAVVQLSSLAQRSRQREALELGKDLLVRLGYELPGPEFGRRMPEHLGEIQAWAAALDQTADLARPDVADPRLLAATRVFGKLMPMCFLLGERLLGAWVLLQAWRMWLRHGPSPQLASTLSAVGMLLLQVIGDYRAGVRIGRHMLAVSEDRDYEPFTSLVRYRYAMQLQVWTDPIEQTIGELRRAYEGLVRGGELEMAAGAWNALLAGQLESTATVDEYAADIEAALAFDDRTGNAFFADVAVAHRQLARALEGRTTPPGSLDDDGFAEAAHLAGRPEEALPTSAFHLARALAAAIFGDDQTLQRHASSALRSTGVLPGYLGAQARVLGVLAQATRLHTLPVSDRAADPGYADVTAGLSWMRARAEDCPANFGHLVHWLAAEDAWLREEFSAAFFGFDHAVREAQERQRPWHAALILERAAKLYDSVRLHAGARLHIAEALRVYGEWGATAKVAQLLDANPWLRRAERGARPRSKGTGSLRSDALDTMAILRASQALGSATDLGRLRRAINEQLTALTGASEVVLVIRSGESWFLPGGPDGSDVLDLEGAELYGVLPASAFQYAVRTREVLLVEDATRDDRFARDPFLAGAERCSLMVVPVLHGEELRAVLMLANRQTTGLFTAERLDAVTLITGQLVVSLNNALLYASLEARVAERTRELAAANTKLEELSSTDSLTGLANRRRFEQALEAHHDRLRHSGRPYSILMIDVDFFKKYNDRFGHQAGDECLRKVGAALAAAIRAGTDLACRYGGEEFLLILGDSDPAVAATLAERTRAGIQNLRIPHPDGPAGVVTVSIGVAVAAGASENTGELLRRADAALYAAKAAGRNGVRVAEPLVSA</sequence>
<keyword evidence="6" id="KW-1185">Reference proteome</keyword>
<keyword evidence="5" id="KW-0808">Transferase</keyword>
<feature type="domain" description="Protein kinase" evidence="3">
    <location>
        <begin position="1"/>
        <end position="276"/>
    </location>
</feature>
<keyword evidence="5" id="KW-0548">Nucleotidyltransferase</keyword>
<evidence type="ECO:0000259" key="4">
    <source>
        <dbReference type="PROSITE" id="PS50887"/>
    </source>
</evidence>
<dbReference type="PROSITE" id="PS50011">
    <property type="entry name" value="PROTEIN_KINASE_DOM"/>
    <property type="match status" value="1"/>
</dbReference>
<dbReference type="Pfam" id="PF13191">
    <property type="entry name" value="AAA_16"/>
    <property type="match status" value="1"/>
</dbReference>
<dbReference type="SUPFAM" id="SSF52540">
    <property type="entry name" value="P-loop containing nucleoside triphosphate hydrolases"/>
    <property type="match status" value="1"/>
</dbReference>
<gene>
    <name evidence="5" type="ORF">OWR29_35285</name>
</gene>
<dbReference type="SMART" id="SM00220">
    <property type="entry name" value="S_TKc"/>
    <property type="match status" value="1"/>
</dbReference>
<dbReference type="SUPFAM" id="SSF56112">
    <property type="entry name" value="Protein kinase-like (PK-like)"/>
    <property type="match status" value="1"/>
</dbReference>
<dbReference type="InterPro" id="IPR000719">
    <property type="entry name" value="Prot_kinase_dom"/>
</dbReference>
<dbReference type="InterPro" id="IPR029016">
    <property type="entry name" value="GAF-like_dom_sf"/>
</dbReference>
<reference evidence="5" key="1">
    <citation type="submission" date="2022-11" db="EMBL/GenBank/DDBJ databases">
        <authorList>
            <person name="Somphong A."/>
            <person name="Phongsopitanun W."/>
        </authorList>
    </citation>
    <scope>NUCLEOTIDE SEQUENCE</scope>
    <source>
        <strain evidence="5">Pm04-4</strain>
    </source>
</reference>
<dbReference type="Pfam" id="PF00990">
    <property type="entry name" value="GGDEF"/>
    <property type="match status" value="1"/>
</dbReference>
<dbReference type="InterPro" id="IPR043128">
    <property type="entry name" value="Rev_trsase/Diguanyl_cyclase"/>
</dbReference>
<evidence type="ECO:0000313" key="6">
    <source>
        <dbReference type="Proteomes" id="UP001151002"/>
    </source>
</evidence>
<keyword evidence="2" id="KW-0175">Coiled coil</keyword>
<name>A0ABT4B9V4_9ACTN</name>
<dbReference type="SUPFAM" id="SSF55073">
    <property type="entry name" value="Nucleotide cyclase"/>
    <property type="match status" value="1"/>
</dbReference>
<dbReference type="Proteomes" id="UP001151002">
    <property type="component" value="Unassembled WGS sequence"/>
</dbReference>
<dbReference type="InterPro" id="IPR011009">
    <property type="entry name" value="Kinase-like_dom_sf"/>
</dbReference>
<dbReference type="PANTHER" id="PTHR43642">
    <property type="entry name" value="HYBRID SIGNAL TRANSDUCTION HISTIDINE KINASE G"/>
    <property type="match status" value="1"/>
</dbReference>
<dbReference type="Gene3D" id="3.30.70.270">
    <property type="match status" value="1"/>
</dbReference>
<dbReference type="PANTHER" id="PTHR43642:SF1">
    <property type="entry name" value="HYBRID SIGNAL TRANSDUCTION HISTIDINE KINASE G"/>
    <property type="match status" value="1"/>
</dbReference>
<accession>A0ABT4B9V4</accession>
<dbReference type="Gene3D" id="1.10.510.10">
    <property type="entry name" value="Transferase(Phosphotransferase) domain 1"/>
    <property type="match status" value="1"/>
</dbReference>
<feature type="coiled-coil region" evidence="2">
    <location>
        <begin position="1455"/>
        <end position="1482"/>
    </location>
</feature>
<dbReference type="EMBL" id="JAPNTZ010000014">
    <property type="protein sequence ID" value="MCY1143289.1"/>
    <property type="molecule type" value="Genomic_DNA"/>
</dbReference>
<dbReference type="GO" id="GO:0052621">
    <property type="term" value="F:diguanylate cyclase activity"/>
    <property type="evidence" value="ECO:0007669"/>
    <property type="project" value="UniProtKB-EC"/>
</dbReference>
<dbReference type="InterPro" id="IPR003018">
    <property type="entry name" value="GAF"/>
</dbReference>
<dbReference type="InterPro" id="IPR053159">
    <property type="entry name" value="Hybrid_Histidine_Kinase"/>
</dbReference>